<dbReference type="Gene3D" id="2.60.40.10">
    <property type="entry name" value="Immunoglobulins"/>
    <property type="match status" value="2"/>
</dbReference>
<proteinExistence type="predicted"/>
<dbReference type="Proteomes" id="UP000005408">
    <property type="component" value="Unassembled WGS sequence"/>
</dbReference>
<feature type="domain" description="Fibronectin type-III" evidence="2">
    <location>
        <begin position="252"/>
        <end position="357"/>
    </location>
</feature>
<feature type="compositionally biased region" description="Gly residues" evidence="1">
    <location>
        <begin position="484"/>
        <end position="494"/>
    </location>
</feature>
<dbReference type="SMART" id="SM00060">
    <property type="entry name" value="FN3"/>
    <property type="match status" value="1"/>
</dbReference>
<feature type="compositionally biased region" description="Gly residues" evidence="1">
    <location>
        <begin position="520"/>
        <end position="533"/>
    </location>
</feature>
<protein>
    <recommendedName>
        <fullName evidence="2">Fibronectin type-III domain-containing protein</fullName>
    </recommendedName>
</protein>
<dbReference type="InterPro" id="IPR036116">
    <property type="entry name" value="FN3_sf"/>
</dbReference>
<feature type="compositionally biased region" description="Low complexity" evidence="1">
    <location>
        <begin position="495"/>
        <end position="505"/>
    </location>
</feature>
<sequence length="552" mass="57423">MVRTYIVNTDISLEVCNLVPATNYMVDIKIKPLGGTYYSNTADTDFETCHTAPSLAPHMEASGYSRGYCAYGYRPVVVYWEKINQKYHNGPLLEYNVFMDDAEAGTRGPQEVSSSLSIPCEGQHSVSVRGCNQQGCSPKASILIPSYREKVDLQKVVMEQSSGDVHLTWFGTENEAITAVDIAWCKMRPAGFKCKDGIHILRSENANSIVLHQETIGQDIDDYLFGVAAINNRNISSGVTWQDECRYIKNAVPPAVQHVSLLPSFPNNSLTISWAPINCESGTNNAYINQYQIIYCQQPKENTCDKVFMVRISAWGITQYTLRDLMPDVEYGVMVRALSLTKEGPQSKMITGRPNNNGGFTVDLFCTELSLEANDTWNDISAGGDAGGEAGSEAGGEAGEAGGEAADEAGGEAADEAGGEAGGGNGGEAGGGFTVDLFCTELSIEANDTWNDISAEGDDGGEAGSEAGGEAGEAGGEAADEAGGEAGGKAGGMSSGEAGRQAGGEAADEAGSEAADEAGGEAGGENGGEAGGKAGDEAGGKAGGEAADEAGG</sequence>
<dbReference type="InterPro" id="IPR003961">
    <property type="entry name" value="FN3_dom"/>
</dbReference>
<feature type="region of interest" description="Disordered" evidence="1">
    <location>
        <begin position="451"/>
        <end position="552"/>
    </location>
</feature>
<feature type="compositionally biased region" description="Acidic residues" evidence="1">
    <location>
        <begin position="405"/>
        <end position="418"/>
    </location>
</feature>
<evidence type="ECO:0000313" key="4">
    <source>
        <dbReference type="Proteomes" id="UP000005408"/>
    </source>
</evidence>
<accession>A0A8W8LWR6</accession>
<dbReference type="PROSITE" id="PS50853">
    <property type="entry name" value="FN3"/>
    <property type="match status" value="1"/>
</dbReference>
<dbReference type="PANTHER" id="PTHR47372:SF11">
    <property type="entry name" value="RE19971P"/>
    <property type="match status" value="1"/>
</dbReference>
<feature type="region of interest" description="Disordered" evidence="1">
    <location>
        <begin position="380"/>
        <end position="429"/>
    </location>
</feature>
<keyword evidence="4" id="KW-1185">Reference proteome</keyword>
<evidence type="ECO:0000313" key="3">
    <source>
        <dbReference type="EnsemblMetazoa" id="G29958.1:cds"/>
    </source>
</evidence>
<feature type="compositionally biased region" description="Gly residues" evidence="1">
    <location>
        <begin position="419"/>
        <end position="429"/>
    </location>
</feature>
<evidence type="ECO:0000256" key="1">
    <source>
        <dbReference type="SAM" id="MobiDB-lite"/>
    </source>
</evidence>
<dbReference type="InterPro" id="IPR013783">
    <property type="entry name" value="Ig-like_fold"/>
</dbReference>
<feature type="compositionally biased region" description="Acidic residues" evidence="1">
    <location>
        <begin position="506"/>
        <end position="519"/>
    </location>
</feature>
<dbReference type="EnsemblMetazoa" id="G29958.1">
    <property type="protein sequence ID" value="G29958.1:cds"/>
    <property type="gene ID" value="G29958"/>
</dbReference>
<reference evidence="3" key="1">
    <citation type="submission" date="2022-08" db="UniProtKB">
        <authorList>
            <consortium name="EnsemblMetazoa"/>
        </authorList>
    </citation>
    <scope>IDENTIFICATION</scope>
    <source>
        <strain evidence="3">05x7-T-G4-1.051#20</strain>
    </source>
</reference>
<dbReference type="SUPFAM" id="SSF49265">
    <property type="entry name" value="Fibronectin type III"/>
    <property type="match status" value="2"/>
</dbReference>
<evidence type="ECO:0000259" key="2">
    <source>
        <dbReference type="PROSITE" id="PS50853"/>
    </source>
</evidence>
<feature type="compositionally biased region" description="Gly residues" evidence="1">
    <location>
        <begin position="384"/>
        <end position="402"/>
    </location>
</feature>
<feature type="compositionally biased region" description="Gly residues" evidence="1">
    <location>
        <begin position="462"/>
        <end position="475"/>
    </location>
</feature>
<organism evidence="3 4">
    <name type="scientific">Magallana gigas</name>
    <name type="common">Pacific oyster</name>
    <name type="synonym">Crassostrea gigas</name>
    <dbReference type="NCBI Taxonomy" id="29159"/>
    <lineage>
        <taxon>Eukaryota</taxon>
        <taxon>Metazoa</taxon>
        <taxon>Spiralia</taxon>
        <taxon>Lophotrochozoa</taxon>
        <taxon>Mollusca</taxon>
        <taxon>Bivalvia</taxon>
        <taxon>Autobranchia</taxon>
        <taxon>Pteriomorphia</taxon>
        <taxon>Ostreida</taxon>
        <taxon>Ostreoidea</taxon>
        <taxon>Ostreidae</taxon>
        <taxon>Magallana</taxon>
    </lineage>
</organism>
<dbReference type="Pfam" id="PF00041">
    <property type="entry name" value="fn3"/>
    <property type="match status" value="1"/>
</dbReference>
<dbReference type="AlphaFoldDB" id="A0A8W8LWR6"/>
<dbReference type="CDD" id="cd00063">
    <property type="entry name" value="FN3"/>
    <property type="match status" value="1"/>
</dbReference>
<name>A0A8W8LWR6_MAGGI</name>
<dbReference type="PANTHER" id="PTHR47372">
    <property type="entry name" value="DAUER UP-REGULATED-RELATED"/>
    <property type="match status" value="1"/>
</dbReference>